<dbReference type="InterPro" id="IPR015422">
    <property type="entry name" value="PyrdxlP-dep_Trfase_small"/>
</dbReference>
<dbReference type="InterPro" id="IPR001917">
    <property type="entry name" value="Aminotrans_II_pyridoxalP_BS"/>
</dbReference>
<feature type="domain" description="Aminotransferase class I/classII large" evidence="7">
    <location>
        <begin position="75"/>
        <end position="444"/>
    </location>
</feature>
<evidence type="ECO:0000256" key="6">
    <source>
        <dbReference type="SAM" id="MobiDB-lite"/>
    </source>
</evidence>
<keyword evidence="3" id="KW-0808">Transferase</keyword>
<feature type="region of interest" description="Disordered" evidence="6">
    <location>
        <begin position="1"/>
        <end position="40"/>
    </location>
</feature>
<protein>
    <submittedName>
        <fullName evidence="8">Aminotransferase class I/II-fold pyridoxal phosphate-dependent enzyme</fullName>
    </submittedName>
</protein>
<dbReference type="Pfam" id="PF00155">
    <property type="entry name" value="Aminotran_1_2"/>
    <property type="match status" value="1"/>
</dbReference>
<dbReference type="GO" id="GO:0008483">
    <property type="term" value="F:transaminase activity"/>
    <property type="evidence" value="ECO:0007669"/>
    <property type="project" value="UniProtKB-KW"/>
</dbReference>
<accession>A0ABY8MIS7</accession>
<proteinExistence type="inferred from homology"/>
<dbReference type="InterPro" id="IPR004839">
    <property type="entry name" value="Aminotransferase_I/II_large"/>
</dbReference>
<dbReference type="PROSITE" id="PS00599">
    <property type="entry name" value="AA_TRANSFER_CLASS_2"/>
    <property type="match status" value="1"/>
</dbReference>
<dbReference type="CDD" id="cd00609">
    <property type="entry name" value="AAT_like"/>
    <property type="match status" value="1"/>
</dbReference>
<dbReference type="PANTHER" id="PTHR42885:SF2">
    <property type="entry name" value="HISTIDINOL-PHOSPHATE AMINOTRANSFERASE"/>
    <property type="match status" value="1"/>
</dbReference>
<evidence type="ECO:0000256" key="1">
    <source>
        <dbReference type="ARBA" id="ARBA00001933"/>
    </source>
</evidence>
<name>A0ABY8MIS7_9SPIO</name>
<dbReference type="Gene3D" id="3.90.1150.10">
    <property type="entry name" value="Aspartate Aminotransferase, domain 1"/>
    <property type="match status" value="1"/>
</dbReference>
<gene>
    <name evidence="8" type="ORF">P0082_02900</name>
</gene>
<dbReference type="Proteomes" id="UP001228690">
    <property type="component" value="Chromosome"/>
</dbReference>
<keyword evidence="4 5" id="KW-0663">Pyridoxal phosphate</keyword>
<keyword evidence="2 8" id="KW-0032">Aminotransferase</keyword>
<feature type="region of interest" description="Disordered" evidence="6">
    <location>
        <begin position="78"/>
        <end position="103"/>
    </location>
</feature>
<dbReference type="SUPFAM" id="SSF53383">
    <property type="entry name" value="PLP-dependent transferases"/>
    <property type="match status" value="1"/>
</dbReference>
<evidence type="ECO:0000256" key="5">
    <source>
        <dbReference type="RuleBase" id="RU003693"/>
    </source>
</evidence>
<dbReference type="InterPro" id="IPR015421">
    <property type="entry name" value="PyrdxlP-dep_Trfase_major"/>
</dbReference>
<comment type="cofactor">
    <cofactor evidence="1 5">
        <name>pyridoxal 5'-phosphate</name>
        <dbReference type="ChEBI" id="CHEBI:597326"/>
    </cofactor>
</comment>
<sequence>MPQKPGIPGTKQSPHPQHSGCDTVRDNIPDGPNAQDGQDNKMARLLSRARPNIQRLKPYSSARLHASAEELQSSILLNANENPYPPPGQPADCPGGAGDTKGYNYYPEPQPRKLVEALALLYGVHSEQIIVGRGSDEGIDLLIRAFCGEQDAIAICSPTFGMYRSYAEIQGCRIIDIPLEIRERPQNSSDQASRTLQTSVLEAKLPLTALRRLLETAEAPGQTPKLLFIPSPLAPLGSLIPKPELLELLELCAANDILLVADEAYAEFARVLHASGEDSLPDQGYHSLMPLLSRYPNLVILRTLSKAYGLAGERIGSLVAAAPLVKMLRSAQSPYPVPGSVSRYVSCLIQDAAAMRSMAAHIKELCSEQQKLFAFLQTLPYVEKVFCSATNFIMIQVVSRQGPSLLQHCREQNFILRDFSRSLEGAIRISVGNAPQMERLCRALKSFPALQT</sequence>
<evidence type="ECO:0000313" key="9">
    <source>
        <dbReference type="Proteomes" id="UP001228690"/>
    </source>
</evidence>
<evidence type="ECO:0000256" key="3">
    <source>
        <dbReference type="ARBA" id="ARBA00022679"/>
    </source>
</evidence>
<dbReference type="PANTHER" id="PTHR42885">
    <property type="entry name" value="HISTIDINOL-PHOSPHATE AMINOTRANSFERASE-RELATED"/>
    <property type="match status" value="1"/>
</dbReference>
<dbReference type="Gene3D" id="3.40.640.10">
    <property type="entry name" value="Type I PLP-dependent aspartate aminotransferase-like (Major domain)"/>
    <property type="match status" value="1"/>
</dbReference>
<dbReference type="EMBL" id="CP123443">
    <property type="protein sequence ID" value="WGK69826.1"/>
    <property type="molecule type" value="Genomic_DNA"/>
</dbReference>
<evidence type="ECO:0000256" key="2">
    <source>
        <dbReference type="ARBA" id="ARBA00022576"/>
    </source>
</evidence>
<evidence type="ECO:0000259" key="7">
    <source>
        <dbReference type="Pfam" id="PF00155"/>
    </source>
</evidence>
<comment type="similarity">
    <text evidence="5">Belongs to the class-II pyridoxal-phosphate-dependent aminotransferase family.</text>
</comment>
<dbReference type="RefSeq" id="WP_326928018.1">
    <property type="nucleotide sequence ID" value="NZ_CP123443.1"/>
</dbReference>
<evidence type="ECO:0000313" key="8">
    <source>
        <dbReference type="EMBL" id="WGK69826.1"/>
    </source>
</evidence>
<organism evidence="8 9">
    <name type="scientific">Candidatus Haliotispira prima</name>
    <dbReference type="NCBI Taxonomy" id="3034016"/>
    <lineage>
        <taxon>Bacteria</taxon>
        <taxon>Pseudomonadati</taxon>
        <taxon>Spirochaetota</taxon>
        <taxon>Spirochaetia</taxon>
        <taxon>Spirochaetales</taxon>
        <taxon>Spirochaetaceae</taxon>
        <taxon>Candidatus Haliotispira</taxon>
    </lineage>
</organism>
<evidence type="ECO:0000256" key="4">
    <source>
        <dbReference type="ARBA" id="ARBA00022898"/>
    </source>
</evidence>
<keyword evidence="9" id="KW-1185">Reference proteome</keyword>
<dbReference type="InterPro" id="IPR015424">
    <property type="entry name" value="PyrdxlP-dep_Trfase"/>
</dbReference>
<reference evidence="8 9" key="1">
    <citation type="submission" date="2023-04" db="EMBL/GenBank/DDBJ databases">
        <title>Spirochaete genome identified in red abalone sample constitutes a novel genus.</title>
        <authorList>
            <person name="Sharma S.P."/>
            <person name="Purcell C.M."/>
            <person name="Hyde J.R."/>
            <person name="Severin A.J."/>
        </authorList>
    </citation>
    <scope>NUCLEOTIDE SEQUENCE [LARGE SCALE GENOMIC DNA]</scope>
    <source>
        <strain evidence="8 9">SP-2023</strain>
    </source>
</reference>